<reference evidence="5 6" key="1">
    <citation type="submission" date="2016-10" db="EMBL/GenBank/DDBJ databases">
        <authorList>
            <person name="de Groot N.N."/>
        </authorList>
    </citation>
    <scope>NUCLEOTIDE SEQUENCE [LARGE SCALE GENOMIC DNA]</scope>
    <source>
        <strain evidence="5 6">DSM 26880</strain>
    </source>
</reference>
<feature type="domain" description="HTH gntR-type" evidence="4">
    <location>
        <begin position="10"/>
        <end position="78"/>
    </location>
</feature>
<evidence type="ECO:0000256" key="3">
    <source>
        <dbReference type="ARBA" id="ARBA00023163"/>
    </source>
</evidence>
<dbReference type="RefSeq" id="WP_089882357.1">
    <property type="nucleotide sequence ID" value="NZ_FNPF01000005.1"/>
</dbReference>
<dbReference type="InterPro" id="IPR050679">
    <property type="entry name" value="Bact_HTH_transcr_reg"/>
</dbReference>
<dbReference type="Gene3D" id="1.10.10.10">
    <property type="entry name" value="Winged helix-like DNA-binding domain superfamily/Winged helix DNA-binding domain"/>
    <property type="match status" value="1"/>
</dbReference>
<dbReference type="AlphaFoldDB" id="A0A1H3ITI6"/>
<dbReference type="CDD" id="cd07377">
    <property type="entry name" value="WHTH_GntR"/>
    <property type="match status" value="1"/>
</dbReference>
<dbReference type="InterPro" id="IPR036390">
    <property type="entry name" value="WH_DNA-bd_sf"/>
</dbReference>
<protein>
    <submittedName>
        <fullName evidence="5">Transcriptional regulator, GntR family</fullName>
    </submittedName>
</protein>
<dbReference type="SMART" id="SM00866">
    <property type="entry name" value="UTRA"/>
    <property type="match status" value="1"/>
</dbReference>
<dbReference type="Proteomes" id="UP000199286">
    <property type="component" value="Unassembled WGS sequence"/>
</dbReference>
<keyword evidence="3" id="KW-0804">Transcription</keyword>
<dbReference type="InterPro" id="IPR036388">
    <property type="entry name" value="WH-like_DNA-bd_sf"/>
</dbReference>
<gene>
    <name evidence="5" type="ORF">SAMN05444340_105240</name>
</gene>
<evidence type="ECO:0000313" key="5">
    <source>
        <dbReference type="EMBL" id="SDY30579.1"/>
    </source>
</evidence>
<dbReference type="InterPro" id="IPR011663">
    <property type="entry name" value="UTRA"/>
</dbReference>
<dbReference type="STRING" id="321339.SAMN05444340_105240"/>
<dbReference type="SUPFAM" id="SSF64288">
    <property type="entry name" value="Chorismate lyase-like"/>
    <property type="match status" value="1"/>
</dbReference>
<keyword evidence="1" id="KW-0805">Transcription regulation</keyword>
<evidence type="ECO:0000259" key="4">
    <source>
        <dbReference type="PROSITE" id="PS50949"/>
    </source>
</evidence>
<accession>A0A1H3ITI6</accession>
<name>A0A1H3ITI6_9RHOB</name>
<proteinExistence type="predicted"/>
<dbReference type="InterPro" id="IPR028978">
    <property type="entry name" value="Chorismate_lyase_/UTRA_dom_sf"/>
</dbReference>
<organism evidence="5 6">
    <name type="scientific">Citreimonas salinaria</name>
    <dbReference type="NCBI Taxonomy" id="321339"/>
    <lineage>
        <taxon>Bacteria</taxon>
        <taxon>Pseudomonadati</taxon>
        <taxon>Pseudomonadota</taxon>
        <taxon>Alphaproteobacteria</taxon>
        <taxon>Rhodobacterales</taxon>
        <taxon>Roseobacteraceae</taxon>
        <taxon>Citreimonas</taxon>
    </lineage>
</organism>
<keyword evidence="6" id="KW-1185">Reference proteome</keyword>
<dbReference type="EMBL" id="FNPF01000005">
    <property type="protein sequence ID" value="SDY30579.1"/>
    <property type="molecule type" value="Genomic_DNA"/>
</dbReference>
<dbReference type="PRINTS" id="PR00035">
    <property type="entry name" value="HTHGNTR"/>
</dbReference>
<evidence type="ECO:0000256" key="2">
    <source>
        <dbReference type="ARBA" id="ARBA00023125"/>
    </source>
</evidence>
<dbReference type="SMART" id="SM00345">
    <property type="entry name" value="HTH_GNTR"/>
    <property type="match status" value="1"/>
</dbReference>
<dbReference type="GO" id="GO:0003700">
    <property type="term" value="F:DNA-binding transcription factor activity"/>
    <property type="evidence" value="ECO:0007669"/>
    <property type="project" value="InterPro"/>
</dbReference>
<dbReference type="SUPFAM" id="SSF46785">
    <property type="entry name" value="Winged helix' DNA-binding domain"/>
    <property type="match status" value="1"/>
</dbReference>
<dbReference type="PANTHER" id="PTHR44846">
    <property type="entry name" value="MANNOSYL-D-GLYCERATE TRANSPORT/METABOLISM SYSTEM REPRESSOR MNGR-RELATED"/>
    <property type="match status" value="1"/>
</dbReference>
<keyword evidence="2" id="KW-0238">DNA-binding</keyword>
<dbReference type="InterPro" id="IPR012702">
    <property type="entry name" value="CP_lyase_PhnF"/>
</dbReference>
<dbReference type="InterPro" id="IPR000524">
    <property type="entry name" value="Tscrpt_reg_HTH_GntR"/>
</dbReference>
<dbReference type="Pfam" id="PF00392">
    <property type="entry name" value="GntR"/>
    <property type="match status" value="1"/>
</dbReference>
<dbReference type="OrthoDB" id="9800645at2"/>
<evidence type="ECO:0000256" key="1">
    <source>
        <dbReference type="ARBA" id="ARBA00023015"/>
    </source>
</evidence>
<dbReference type="NCBIfam" id="TIGR02325">
    <property type="entry name" value="C_P_lyase_phnF"/>
    <property type="match status" value="1"/>
</dbReference>
<sequence length="249" mass="26242">MTASTDASKTPLWQAIAATLRDEIAEGRYVPGDRLATEAQLAERFGVNRHTIRHALSALVADGLVRTRRGSGAFVAARPTDYPIGRRVRFRENLLRAGQRPEKRVLQIESRAATPGEASALRVEAGAAICAFHGLSLADGQPVAVSETVFPADRLPGIAEALAESEGVTDALACAGVADYNRASTRLTAVSASAVQALHLHLREGAPLLRSTGLDVDEAGVPVAYGRTWFAGDRVTLTLGDAPEGQGGR</sequence>
<dbReference type="PANTHER" id="PTHR44846:SF1">
    <property type="entry name" value="MANNOSYL-D-GLYCERATE TRANSPORT_METABOLISM SYSTEM REPRESSOR MNGR-RELATED"/>
    <property type="match status" value="1"/>
</dbReference>
<dbReference type="Gene3D" id="3.40.1410.10">
    <property type="entry name" value="Chorismate lyase-like"/>
    <property type="match status" value="1"/>
</dbReference>
<evidence type="ECO:0000313" key="6">
    <source>
        <dbReference type="Proteomes" id="UP000199286"/>
    </source>
</evidence>
<dbReference type="GO" id="GO:0045892">
    <property type="term" value="P:negative regulation of DNA-templated transcription"/>
    <property type="evidence" value="ECO:0007669"/>
    <property type="project" value="TreeGrafter"/>
</dbReference>
<dbReference type="Pfam" id="PF07702">
    <property type="entry name" value="UTRA"/>
    <property type="match status" value="1"/>
</dbReference>
<dbReference type="PROSITE" id="PS50949">
    <property type="entry name" value="HTH_GNTR"/>
    <property type="match status" value="1"/>
</dbReference>
<dbReference type="GO" id="GO:0003677">
    <property type="term" value="F:DNA binding"/>
    <property type="evidence" value="ECO:0007669"/>
    <property type="project" value="UniProtKB-KW"/>
</dbReference>